<organism evidence="6 7">
    <name type="scientific">Elizabethkingia ursingii</name>
    <dbReference type="NCBI Taxonomy" id="1756150"/>
    <lineage>
        <taxon>Bacteria</taxon>
        <taxon>Pseudomonadati</taxon>
        <taxon>Bacteroidota</taxon>
        <taxon>Flavobacteriia</taxon>
        <taxon>Flavobacteriales</taxon>
        <taxon>Weeksellaceae</taxon>
        <taxon>Elizabethkingia</taxon>
    </lineage>
</organism>
<keyword evidence="7" id="KW-1185">Reference proteome</keyword>
<dbReference type="SUPFAM" id="SSF48452">
    <property type="entry name" value="TPR-like"/>
    <property type="match status" value="1"/>
</dbReference>
<keyword evidence="5" id="KW-0472">Membrane</keyword>
<dbReference type="InterPro" id="IPR036890">
    <property type="entry name" value="HATPase_C_sf"/>
</dbReference>
<accession>A0ABX3N6Z8</accession>
<comment type="caution">
    <text evidence="6">The sequence shown here is derived from an EMBL/GenBank/DDBJ whole genome shotgun (WGS) entry which is preliminary data.</text>
</comment>
<dbReference type="PANTHER" id="PTHR24421:SF60">
    <property type="entry name" value="SENSOR HISTIDINE KINASE COMP"/>
    <property type="match status" value="1"/>
</dbReference>
<proteinExistence type="predicted"/>
<keyword evidence="2 6" id="KW-0418">Kinase</keyword>
<evidence type="ECO:0000256" key="3">
    <source>
        <dbReference type="ARBA" id="ARBA00023012"/>
    </source>
</evidence>
<dbReference type="Proteomes" id="UP000190016">
    <property type="component" value="Unassembled WGS sequence"/>
</dbReference>
<dbReference type="InterPro" id="IPR050482">
    <property type="entry name" value="Sensor_HK_TwoCompSys"/>
</dbReference>
<dbReference type="InterPro" id="IPR011990">
    <property type="entry name" value="TPR-like_helical_dom_sf"/>
</dbReference>
<keyword evidence="5" id="KW-0812">Transmembrane</keyword>
<gene>
    <name evidence="6" type="ORF">BB021_11565</name>
</gene>
<dbReference type="PANTHER" id="PTHR24421">
    <property type="entry name" value="NITRATE/NITRITE SENSOR PROTEIN NARX-RELATED"/>
    <property type="match status" value="1"/>
</dbReference>
<dbReference type="Gene3D" id="3.30.565.10">
    <property type="entry name" value="Histidine kinase-like ATPase, C-terminal domain"/>
    <property type="match status" value="1"/>
</dbReference>
<keyword evidence="3" id="KW-0902">Two-component regulatory system</keyword>
<dbReference type="GO" id="GO:0016301">
    <property type="term" value="F:kinase activity"/>
    <property type="evidence" value="ECO:0007669"/>
    <property type="project" value="UniProtKB-KW"/>
</dbReference>
<evidence type="ECO:0000256" key="5">
    <source>
        <dbReference type="SAM" id="Phobius"/>
    </source>
</evidence>
<dbReference type="PROSITE" id="PS51257">
    <property type="entry name" value="PROKAR_LIPOPROTEIN"/>
    <property type="match status" value="1"/>
</dbReference>
<evidence type="ECO:0000313" key="6">
    <source>
        <dbReference type="EMBL" id="OPB85697.1"/>
    </source>
</evidence>
<keyword evidence="5" id="KW-1133">Transmembrane helix</keyword>
<keyword evidence="4" id="KW-0802">TPR repeat</keyword>
<name>A0ABX3N6Z8_9FLAO</name>
<keyword evidence="1" id="KW-0808">Transferase</keyword>
<dbReference type="PROSITE" id="PS50005">
    <property type="entry name" value="TPR"/>
    <property type="match status" value="1"/>
</dbReference>
<feature type="repeat" description="TPR" evidence="4">
    <location>
        <begin position="115"/>
        <end position="148"/>
    </location>
</feature>
<dbReference type="EMBL" id="MBDS01000018">
    <property type="protein sequence ID" value="OPB85697.1"/>
    <property type="molecule type" value="Genomic_DNA"/>
</dbReference>
<feature type="transmembrane region" description="Helical" evidence="5">
    <location>
        <begin position="342"/>
        <end position="362"/>
    </location>
</feature>
<evidence type="ECO:0000256" key="2">
    <source>
        <dbReference type="ARBA" id="ARBA00022777"/>
    </source>
</evidence>
<evidence type="ECO:0000256" key="4">
    <source>
        <dbReference type="PROSITE-ProRule" id="PRU00339"/>
    </source>
</evidence>
<dbReference type="InterPro" id="IPR019734">
    <property type="entry name" value="TPR_rpt"/>
</dbReference>
<evidence type="ECO:0000256" key="1">
    <source>
        <dbReference type="ARBA" id="ARBA00022679"/>
    </source>
</evidence>
<sequence length="562" mass="65180">MKHCLFFLITAFFIASCTKTTSTKGVTAPHSIQNADYDKAWKFIDKGDDKNGFIYLDKAKDTYIKAGDSFSAGKSFVNMAIIQERVSDNMGSIETSITALKFLNEKNPNHQSFLSSNYNNMGVASNSLKNYADAEKYYKKAYQYSQDKIEKIMIMNNLANCFHNQKKYGEAASVFKKIKDSLQAKDDIYYKISSNLAKTLWYENAKYNPIPAYLEAKEYYAKEKDDWGLDASYAYLSEYYLHTNKDSAMFYSNKMYDIANKLKSPVDRLEALQNMIVLEKGDQSKKYFTEYYKLSDSIQESNNTYKNQFAAIRFESDKNRIAKLNLEKDLVHNQYKIIRQQVFIYSVSGVLILLLITGILWYKRRKAKLELLAQDKIKEERLILSKKVHDVVANGLYQVMSRIEYNDDFSKDEILDKLEMMYQKSRDISYNPLSSSEKKFKDRISELYLSFQNSSRRIFVVGNEDAIWNTLDTDIKEEVFLILQEFLVNTKKHSQADRVVIKFSSEEGRFHLRYSDNGTGLDEKVSHNNGLQSIQQRATHIKGILHILPNERKGFLAEISIP</sequence>
<dbReference type="Gene3D" id="1.25.40.10">
    <property type="entry name" value="Tetratricopeptide repeat domain"/>
    <property type="match status" value="1"/>
</dbReference>
<dbReference type="SUPFAM" id="SSF55874">
    <property type="entry name" value="ATPase domain of HSP90 chaperone/DNA topoisomerase II/histidine kinase"/>
    <property type="match status" value="1"/>
</dbReference>
<evidence type="ECO:0000313" key="7">
    <source>
        <dbReference type="Proteomes" id="UP000190016"/>
    </source>
</evidence>
<dbReference type="RefSeq" id="WP_078779221.1">
    <property type="nucleotide sequence ID" value="NZ_MBDS01000018.1"/>
</dbReference>
<dbReference type="CDD" id="cd16917">
    <property type="entry name" value="HATPase_UhpB-NarQ-NarX-like"/>
    <property type="match status" value="1"/>
</dbReference>
<protein>
    <submittedName>
        <fullName evidence="6">Histidine kinase</fullName>
    </submittedName>
</protein>
<reference evidence="6 7" key="1">
    <citation type="submission" date="2016-07" db="EMBL/GenBank/DDBJ databases">
        <title>Revisiting the Taxonomy of the Elizabethkingia Genus based on Whole-Genome Sequencing, Optical Mapping, and MALDI-TOF.</title>
        <authorList>
            <person name="Nicholson A.C."/>
        </authorList>
    </citation>
    <scope>NUCLEOTIDE SEQUENCE [LARGE SCALE GENOMIC DNA]</scope>
    <source>
        <strain evidence="6 7">C1558</strain>
    </source>
</reference>